<proteinExistence type="predicted"/>
<dbReference type="Pfam" id="PF09379">
    <property type="entry name" value="FERM_N"/>
    <property type="match status" value="1"/>
</dbReference>
<comment type="subcellular location">
    <subcellularLocation>
        <location evidence="4">Cell junction</location>
        <location evidence="4">Adherens junction</location>
    </subcellularLocation>
    <subcellularLocation>
        <location evidence="2">Cell membrane</location>
        <topology evidence="2">Peripheral membrane protein</topology>
    </subcellularLocation>
    <subcellularLocation>
        <location evidence="1">Cell projection</location>
        <location evidence="1">Microvillus</location>
    </subcellularLocation>
    <subcellularLocation>
        <location evidence="12">Cell projection</location>
        <location evidence="12">Rhabdomere</location>
    </subcellularLocation>
    <subcellularLocation>
        <location evidence="3">Cytoplasm</location>
        <location evidence="3">Cytoskeleton</location>
    </subcellularLocation>
</comment>
<dbReference type="InterPro" id="IPR018979">
    <property type="entry name" value="FERM_N"/>
</dbReference>
<feature type="coiled-coil region" evidence="13">
    <location>
        <begin position="296"/>
        <end position="506"/>
    </location>
</feature>
<evidence type="ECO:0000256" key="5">
    <source>
        <dbReference type="ARBA" id="ARBA00022025"/>
    </source>
</evidence>
<dbReference type="InterPro" id="IPR046810">
    <property type="entry name" value="ERM_helical"/>
</dbReference>
<evidence type="ECO:0000259" key="14">
    <source>
        <dbReference type="PROSITE" id="PS50057"/>
    </source>
</evidence>
<accession>A0A9N9SLC8</accession>
<reference evidence="15" key="1">
    <citation type="submission" date="2022-01" db="EMBL/GenBank/DDBJ databases">
        <authorList>
            <person name="King R."/>
        </authorList>
    </citation>
    <scope>NUCLEOTIDE SEQUENCE</scope>
</reference>
<dbReference type="PIRSF" id="PIRSF002305">
    <property type="entry name" value="ERM"/>
    <property type="match status" value="1"/>
</dbReference>
<keyword evidence="7" id="KW-0965">Cell junction</keyword>
<dbReference type="GO" id="GO:0005856">
    <property type="term" value="C:cytoskeleton"/>
    <property type="evidence" value="ECO:0007669"/>
    <property type="project" value="UniProtKB-SubCell"/>
</dbReference>
<gene>
    <name evidence="15" type="ORF">PHAECO_LOCUS11089</name>
</gene>
<dbReference type="SUPFAM" id="SSF48678">
    <property type="entry name" value="Moesin tail domain"/>
    <property type="match status" value="1"/>
</dbReference>
<dbReference type="InterPro" id="IPR018980">
    <property type="entry name" value="FERM_PH-like_C"/>
</dbReference>
<keyword evidence="10" id="KW-0206">Cytoskeleton</keyword>
<dbReference type="SUPFAM" id="SSF50729">
    <property type="entry name" value="PH domain-like"/>
    <property type="match status" value="1"/>
</dbReference>
<dbReference type="Gene3D" id="6.10.360.10">
    <property type="match status" value="1"/>
</dbReference>
<evidence type="ECO:0000256" key="12">
    <source>
        <dbReference type="ARBA" id="ARBA00043944"/>
    </source>
</evidence>
<keyword evidence="11" id="KW-0966">Cell projection</keyword>
<dbReference type="SUPFAM" id="SSF47031">
    <property type="entry name" value="Second domain of FERM"/>
    <property type="match status" value="1"/>
</dbReference>
<name>A0A9N9SLC8_PHACE</name>
<dbReference type="InterPro" id="IPR014352">
    <property type="entry name" value="FERM/acyl-CoA-bd_prot_sf"/>
</dbReference>
<protein>
    <recommendedName>
        <fullName evidence="5">Moesin/ezrin/radixin homolog 1</fullName>
    </recommendedName>
</protein>
<evidence type="ECO:0000256" key="8">
    <source>
        <dbReference type="ARBA" id="ARBA00023136"/>
    </source>
</evidence>
<dbReference type="Pfam" id="PF09380">
    <property type="entry name" value="FERM_C"/>
    <property type="match status" value="1"/>
</dbReference>
<dbReference type="AlphaFoldDB" id="A0A9N9SLC8"/>
<dbReference type="Pfam" id="PF20492">
    <property type="entry name" value="ERM_helical"/>
    <property type="match status" value="1"/>
</dbReference>
<dbReference type="SMART" id="SM00295">
    <property type="entry name" value="B41"/>
    <property type="match status" value="1"/>
</dbReference>
<evidence type="ECO:0000256" key="1">
    <source>
        <dbReference type="ARBA" id="ARBA00004105"/>
    </source>
</evidence>
<evidence type="ECO:0000256" key="9">
    <source>
        <dbReference type="ARBA" id="ARBA00023203"/>
    </source>
</evidence>
<dbReference type="GO" id="GO:0016028">
    <property type="term" value="C:rhabdomere"/>
    <property type="evidence" value="ECO:0007669"/>
    <property type="project" value="UniProtKB-SubCell"/>
</dbReference>
<dbReference type="Gene3D" id="1.20.80.10">
    <property type="match status" value="1"/>
</dbReference>
<reference evidence="15" key="2">
    <citation type="submission" date="2022-10" db="EMBL/GenBank/DDBJ databases">
        <authorList>
            <consortium name="ENA_rothamsted_submissions"/>
            <consortium name="culmorum"/>
            <person name="King R."/>
        </authorList>
    </citation>
    <scope>NUCLEOTIDE SEQUENCE</scope>
</reference>
<evidence type="ECO:0000256" key="13">
    <source>
        <dbReference type="SAM" id="Coils"/>
    </source>
</evidence>
<evidence type="ECO:0000256" key="3">
    <source>
        <dbReference type="ARBA" id="ARBA00004245"/>
    </source>
</evidence>
<evidence type="ECO:0000256" key="11">
    <source>
        <dbReference type="ARBA" id="ARBA00023273"/>
    </source>
</evidence>
<evidence type="ECO:0000256" key="7">
    <source>
        <dbReference type="ARBA" id="ARBA00022949"/>
    </source>
</evidence>
<keyword evidence="13" id="KW-0175">Coiled coil</keyword>
<dbReference type="InterPro" id="IPR019749">
    <property type="entry name" value="Band_41_domain"/>
</dbReference>
<evidence type="ECO:0000313" key="16">
    <source>
        <dbReference type="Proteomes" id="UP001153737"/>
    </source>
</evidence>
<dbReference type="InterPro" id="IPR011259">
    <property type="entry name" value="ERM_C_dom"/>
</dbReference>
<dbReference type="InterPro" id="IPR011174">
    <property type="entry name" value="ERM"/>
</dbReference>
<dbReference type="Gene3D" id="1.20.5.450">
    <property type="match status" value="1"/>
</dbReference>
<dbReference type="PROSITE" id="PS00661">
    <property type="entry name" value="FERM_2"/>
    <property type="match status" value="1"/>
</dbReference>
<feature type="domain" description="FERM" evidence="14">
    <location>
        <begin position="1"/>
        <end position="289"/>
    </location>
</feature>
<keyword evidence="8" id="KW-0472">Membrane</keyword>
<dbReference type="InterPro" id="IPR008954">
    <property type="entry name" value="Moesin_tail_sf"/>
</dbReference>
<keyword evidence="16" id="KW-1185">Reference proteome</keyword>
<keyword evidence="6" id="KW-1003">Cell membrane</keyword>
<dbReference type="InterPro" id="IPR019748">
    <property type="entry name" value="FERM_central"/>
</dbReference>
<dbReference type="InterPro" id="IPR011993">
    <property type="entry name" value="PH-like_dom_sf"/>
</dbReference>
<dbReference type="PANTHER" id="PTHR23281">
    <property type="entry name" value="MERLIN/MOESIN/EZRIN/RADIXIN"/>
    <property type="match status" value="1"/>
</dbReference>
<dbReference type="InterPro" id="IPR019747">
    <property type="entry name" value="FERM_CS"/>
</dbReference>
<dbReference type="GO" id="GO:0003779">
    <property type="term" value="F:actin binding"/>
    <property type="evidence" value="ECO:0007669"/>
    <property type="project" value="UniProtKB-KW"/>
</dbReference>
<dbReference type="SUPFAM" id="SSF54236">
    <property type="entry name" value="Ubiquitin-like"/>
    <property type="match status" value="1"/>
</dbReference>
<dbReference type="Pfam" id="PF00373">
    <property type="entry name" value="FERM_M"/>
    <property type="match status" value="1"/>
</dbReference>
<dbReference type="Gene3D" id="3.10.20.90">
    <property type="entry name" value="Phosphatidylinositol 3-kinase Catalytic Subunit, Chain A, domain 1"/>
    <property type="match status" value="1"/>
</dbReference>
<evidence type="ECO:0000256" key="4">
    <source>
        <dbReference type="ARBA" id="ARBA00004536"/>
    </source>
</evidence>
<dbReference type="OrthoDB" id="6018897at2759"/>
<dbReference type="InterPro" id="IPR000299">
    <property type="entry name" value="FERM_domain"/>
</dbReference>
<dbReference type="GO" id="GO:0005902">
    <property type="term" value="C:microvillus"/>
    <property type="evidence" value="ECO:0007669"/>
    <property type="project" value="UniProtKB-SubCell"/>
</dbReference>
<dbReference type="InterPro" id="IPR029071">
    <property type="entry name" value="Ubiquitin-like_domsf"/>
</dbReference>
<dbReference type="CDD" id="cd13194">
    <property type="entry name" value="FERM_C_ERM"/>
    <property type="match status" value="1"/>
</dbReference>
<dbReference type="InterPro" id="IPR035963">
    <property type="entry name" value="FERM_2"/>
</dbReference>
<dbReference type="PROSITE" id="PS50057">
    <property type="entry name" value="FERM_3"/>
    <property type="match status" value="1"/>
</dbReference>
<dbReference type="GO" id="GO:0005886">
    <property type="term" value="C:plasma membrane"/>
    <property type="evidence" value="ECO:0007669"/>
    <property type="project" value="UniProtKB-SubCell"/>
</dbReference>
<dbReference type="GO" id="GO:0009887">
    <property type="term" value="P:animal organ morphogenesis"/>
    <property type="evidence" value="ECO:0007669"/>
    <property type="project" value="UniProtKB-ARBA"/>
</dbReference>
<dbReference type="EMBL" id="OU896713">
    <property type="protein sequence ID" value="CAG9824068.1"/>
    <property type="molecule type" value="Genomic_DNA"/>
</dbReference>
<sequence>MKVVVRTVQHESALEAVPRTRVREIFHLFSKAQGITETWYFGLMYRGSDNEEVWVEDSKKTLKDHLKTNASLYYKVKYYPEDVGEELIENITIEYFFLQVKSSILNDEIYCPADTSVLLASYTLQAKFGDHDADKHNENIIKKEKLISDRVINQYSMDATEWNKNITSMWIKHKGLEKEEAMLEYLKLVQNLEMYGVTYFDITNKKGTELLLGINALGLDVYKREDRLNPIISFPWSEIKNLKFKDRKFIIKPTVKNTKDFVIFTSSGRMSKSVLNLGIGNHSMYVKRRKPESPEVTKMKEKAAQIRNRRNEQKQKYYSEKTLREEAEHREAEYKKQIQLMKDEMERDHKRLMEANATIERLQRQLEELQRSKEQLEEQRNELRTMMERLEHSKNMELAERLKLEEEIRAKHEEVEMIQREVERRDAEAKRLQEAVEEARRKEEEARQRQLEEALRREEEERLQREELETVPEGADTALPELQEVNEQLKEQLKMLQSKLNETRQQDKESDLDKIHRANLLEGRDKYKTLADIRRGNTVRRVEMFENM</sequence>
<dbReference type="GO" id="GO:0030182">
    <property type="term" value="P:neuron differentiation"/>
    <property type="evidence" value="ECO:0007669"/>
    <property type="project" value="UniProtKB-ARBA"/>
</dbReference>
<keyword evidence="10" id="KW-0963">Cytoplasm</keyword>
<evidence type="ECO:0000313" key="15">
    <source>
        <dbReference type="EMBL" id="CAG9824068.1"/>
    </source>
</evidence>
<evidence type="ECO:0000256" key="10">
    <source>
        <dbReference type="ARBA" id="ARBA00023212"/>
    </source>
</evidence>
<evidence type="ECO:0000256" key="6">
    <source>
        <dbReference type="ARBA" id="ARBA00022475"/>
    </source>
</evidence>
<dbReference type="Proteomes" id="UP001153737">
    <property type="component" value="Chromosome 7"/>
</dbReference>
<organism evidence="15 16">
    <name type="scientific">Phaedon cochleariae</name>
    <name type="common">Mustard beetle</name>
    <dbReference type="NCBI Taxonomy" id="80249"/>
    <lineage>
        <taxon>Eukaryota</taxon>
        <taxon>Metazoa</taxon>
        <taxon>Ecdysozoa</taxon>
        <taxon>Arthropoda</taxon>
        <taxon>Hexapoda</taxon>
        <taxon>Insecta</taxon>
        <taxon>Pterygota</taxon>
        <taxon>Neoptera</taxon>
        <taxon>Endopterygota</taxon>
        <taxon>Coleoptera</taxon>
        <taxon>Polyphaga</taxon>
        <taxon>Cucujiformia</taxon>
        <taxon>Chrysomeloidea</taxon>
        <taxon>Chrysomelidae</taxon>
        <taxon>Chrysomelinae</taxon>
        <taxon>Chrysomelini</taxon>
        <taxon>Phaedon</taxon>
    </lineage>
</organism>
<dbReference type="SMART" id="SM01196">
    <property type="entry name" value="FERM_C"/>
    <property type="match status" value="1"/>
</dbReference>
<dbReference type="CDD" id="cd14473">
    <property type="entry name" value="FERM_B-lobe"/>
    <property type="match status" value="1"/>
</dbReference>
<evidence type="ECO:0000256" key="2">
    <source>
        <dbReference type="ARBA" id="ARBA00004202"/>
    </source>
</evidence>
<keyword evidence="9" id="KW-0009">Actin-binding</keyword>
<dbReference type="InterPro" id="IPR041789">
    <property type="entry name" value="ERM_FERM_C"/>
</dbReference>
<dbReference type="PRINTS" id="PR00935">
    <property type="entry name" value="BAND41"/>
</dbReference>
<dbReference type="Pfam" id="PF00769">
    <property type="entry name" value="ERM_C"/>
    <property type="match status" value="1"/>
</dbReference>
<dbReference type="PRINTS" id="PR00661">
    <property type="entry name" value="ERMFAMILY"/>
</dbReference>
<dbReference type="InterPro" id="IPR000798">
    <property type="entry name" value="Ez/rad/moesin-like"/>
</dbReference>
<dbReference type="Gene3D" id="2.30.29.30">
    <property type="entry name" value="Pleckstrin-homology domain (PH domain)/Phosphotyrosine-binding domain (PTB)"/>
    <property type="match status" value="1"/>
</dbReference>
<dbReference type="GO" id="GO:0005912">
    <property type="term" value="C:adherens junction"/>
    <property type="evidence" value="ECO:0007669"/>
    <property type="project" value="UniProtKB-SubCell"/>
</dbReference>